<evidence type="ECO:0000313" key="2">
    <source>
        <dbReference type="EMBL" id="EGV61283.1"/>
    </source>
</evidence>
<proteinExistence type="predicted"/>
<dbReference type="PROSITE" id="PS51391">
    <property type="entry name" value="CID"/>
    <property type="match status" value="1"/>
</dbReference>
<organism evidence="3">
    <name type="scientific">Candida tenuis (strain ATCC 10573 / BCRC 21748 / CBS 615 / JCM 9827 / NBRC 10315 / NRRL Y-1498 / VKM Y-70)</name>
    <name type="common">Yeast</name>
    <name type="synonym">Yamadazyma tenuis</name>
    <dbReference type="NCBI Taxonomy" id="590646"/>
    <lineage>
        <taxon>Eukaryota</taxon>
        <taxon>Fungi</taxon>
        <taxon>Dikarya</taxon>
        <taxon>Ascomycota</taxon>
        <taxon>Saccharomycotina</taxon>
        <taxon>Pichiomycetes</taxon>
        <taxon>Debaryomycetaceae</taxon>
        <taxon>Yamadazyma</taxon>
    </lineage>
</organism>
<feature type="domain" description="CID" evidence="1">
    <location>
        <begin position="2"/>
        <end position="156"/>
    </location>
</feature>
<dbReference type="GeneID" id="18248505"/>
<dbReference type="Proteomes" id="UP000000707">
    <property type="component" value="Unassembled WGS sequence"/>
</dbReference>
<name>G3BCQ9_CANTC</name>
<dbReference type="EMBL" id="GL996528">
    <property type="protein sequence ID" value="EGV61283.1"/>
    <property type="molecule type" value="Genomic_DNA"/>
</dbReference>
<dbReference type="PANTHER" id="PTHR28291:SF1">
    <property type="entry name" value="CTD KINASE SUBUNIT GAMMA"/>
    <property type="match status" value="1"/>
</dbReference>
<dbReference type="GO" id="GO:0070692">
    <property type="term" value="C:CTDK-1 complex"/>
    <property type="evidence" value="ECO:0007669"/>
    <property type="project" value="InterPro"/>
</dbReference>
<dbReference type="RefSeq" id="XP_006690497.1">
    <property type="nucleotide sequence ID" value="XM_006690434.1"/>
</dbReference>
<dbReference type="SUPFAM" id="SSF48371">
    <property type="entry name" value="ARM repeat"/>
    <property type="match status" value="1"/>
</dbReference>
<dbReference type="InterPro" id="IPR006569">
    <property type="entry name" value="CID_dom"/>
</dbReference>
<dbReference type="AlphaFoldDB" id="G3BCQ9"/>
<dbReference type="KEGG" id="cten:18248505"/>
<dbReference type="Pfam" id="PF12243">
    <property type="entry name" value="CTK3"/>
    <property type="match status" value="1"/>
</dbReference>
<accession>G3BCQ9</accession>
<dbReference type="PANTHER" id="PTHR28291">
    <property type="entry name" value="CTD KINASE SUBUNIT GAMMA"/>
    <property type="match status" value="1"/>
</dbReference>
<evidence type="ECO:0000313" key="3">
    <source>
        <dbReference type="Proteomes" id="UP000000707"/>
    </source>
</evidence>
<reference evidence="2 3" key="1">
    <citation type="journal article" date="2011" name="Proc. Natl. Acad. Sci. U.S.A.">
        <title>Comparative genomics of xylose-fermenting fungi for enhanced biofuel production.</title>
        <authorList>
            <person name="Wohlbach D.J."/>
            <person name="Kuo A."/>
            <person name="Sato T.K."/>
            <person name="Potts K.M."/>
            <person name="Salamov A.A."/>
            <person name="LaButti K.M."/>
            <person name="Sun H."/>
            <person name="Clum A."/>
            <person name="Pangilinan J.L."/>
            <person name="Lindquist E.A."/>
            <person name="Lucas S."/>
            <person name="Lapidus A."/>
            <person name="Jin M."/>
            <person name="Gunawan C."/>
            <person name="Balan V."/>
            <person name="Dale B.E."/>
            <person name="Jeffries T.W."/>
            <person name="Zinkel R."/>
            <person name="Barry K.W."/>
            <person name="Grigoriev I.V."/>
            <person name="Gasch A.P."/>
        </authorList>
    </citation>
    <scope>NUCLEOTIDE SEQUENCE [LARGE SCALE GENOMIC DNA]</scope>
    <source>
        <strain evidence="2">ATCC 10573</strain>
        <strain evidence="3">ATCC 10573 / BCRC 21748 / CBS 615 / JCM 9827 / NBRC 10315 / NRRL Y-1498 / VKM Y-70</strain>
    </source>
</reference>
<dbReference type="InterPro" id="IPR024638">
    <property type="entry name" value="Ctk3_N"/>
</dbReference>
<dbReference type="eggNOG" id="ENOG502S1MK">
    <property type="taxonomic scope" value="Eukaryota"/>
</dbReference>
<dbReference type="STRING" id="590646.G3BCQ9"/>
<dbReference type="Pfam" id="PF12350">
    <property type="entry name" value="CTK3_C"/>
    <property type="match status" value="1"/>
</dbReference>
<sequence length="304" mass="35960">MDSFEANTQFTQLLRELNPTVQSLRKAAHFAIKNWENEDYLFTSIMSILQDPKIEVNTKSTIFQFIDILVNESHTISSQPRSNYSYPYISSVKNSLPSILLDVLPASNNYNLHSVFNSLRNISRVLKIDCQKFEDDFSSFSPDILDDNDRQNIDLNVPYPNITLENSDSANDPVTRTWELLSQKRKQSYYERLRLLKHQKPVEQEVKESEMFNLRPKDKYGPNELSRKQILSRMEDDRETHKRSKENLWVVNRPKEVPYVTEHEFQQYYWNRYDSLSDKDEKALLETLDDFNTVVMASYKDNQF</sequence>
<keyword evidence="3" id="KW-1185">Reference proteome</keyword>
<dbReference type="GO" id="GO:0045943">
    <property type="term" value="P:positive regulation of transcription by RNA polymerase I"/>
    <property type="evidence" value="ECO:0007669"/>
    <property type="project" value="TreeGrafter"/>
</dbReference>
<dbReference type="GO" id="GO:0032786">
    <property type="term" value="P:positive regulation of DNA-templated transcription, elongation"/>
    <property type="evidence" value="ECO:0007669"/>
    <property type="project" value="InterPro"/>
</dbReference>
<dbReference type="HOGENOM" id="CLU_897154_0_0_1"/>
<dbReference type="EMBL" id="GL996528">
    <property type="protein sequence ID" value="EGV61282.1"/>
    <property type="molecule type" value="Genomic_DNA"/>
</dbReference>
<protein>
    <recommendedName>
        <fullName evidence="1">CID domain-containing protein</fullName>
    </recommendedName>
</protein>
<dbReference type="InterPro" id="IPR042326">
    <property type="entry name" value="Ctk3"/>
</dbReference>
<dbReference type="InterPro" id="IPR024637">
    <property type="entry name" value="Ctk3_C"/>
</dbReference>
<dbReference type="OrthoDB" id="21266at2759"/>
<evidence type="ECO:0000259" key="1">
    <source>
        <dbReference type="PROSITE" id="PS51391"/>
    </source>
</evidence>
<dbReference type="InterPro" id="IPR016024">
    <property type="entry name" value="ARM-type_fold"/>
</dbReference>
<gene>
    <name evidence="2" type="ORF">CANTEDRAFT_116914</name>
</gene>